<evidence type="ECO:0000313" key="1">
    <source>
        <dbReference type="EMBL" id="PIO46584.1"/>
    </source>
</evidence>
<protein>
    <recommendedName>
        <fullName evidence="3">Protein FlbD</fullName>
    </recommendedName>
</protein>
<organism evidence="1 2">
    <name type="scientific">Phyllobacterium zundukense</name>
    <dbReference type="NCBI Taxonomy" id="1867719"/>
    <lineage>
        <taxon>Bacteria</taxon>
        <taxon>Pseudomonadati</taxon>
        <taxon>Pseudomonadota</taxon>
        <taxon>Alphaproteobacteria</taxon>
        <taxon>Hyphomicrobiales</taxon>
        <taxon>Phyllobacteriaceae</taxon>
        <taxon>Phyllobacterium</taxon>
    </lineage>
</organism>
<accession>A0A2N9W4B6</accession>
<evidence type="ECO:0008006" key="3">
    <source>
        <dbReference type="Google" id="ProtNLM"/>
    </source>
</evidence>
<comment type="caution">
    <text evidence="1">The sequence shown here is derived from an EMBL/GenBank/DDBJ whole genome shotgun (WGS) entry which is preliminary data.</text>
</comment>
<evidence type="ECO:0000313" key="2">
    <source>
        <dbReference type="Proteomes" id="UP000232163"/>
    </source>
</evidence>
<gene>
    <name evidence="1" type="ORF">B5P45_01945</name>
</gene>
<dbReference type="AlphaFoldDB" id="A0A2N9W4B6"/>
<name>A0A2N9W4B6_9HYPH</name>
<dbReference type="OrthoDB" id="8451051at2"/>
<dbReference type="KEGG" id="pht:BLM14_10135"/>
<dbReference type="Proteomes" id="UP000232163">
    <property type="component" value="Unassembled WGS sequence"/>
</dbReference>
<keyword evidence="2" id="KW-1185">Reference proteome</keyword>
<reference evidence="1 2" key="1">
    <citation type="journal article" date="2017" name="Int J Environ Stud">
        <title>Does the Miocene-Pliocene relict legume Oxytropis triphylla form nitrogen-fixing nodules with a combination of bacterial strains?</title>
        <authorList>
            <person name="Safronova V."/>
            <person name="Belimov A."/>
            <person name="Sazanova A."/>
            <person name="Kuznetsova I."/>
            <person name="Popova J."/>
            <person name="Andronov E."/>
            <person name="Verkhozina A."/>
            <person name="Tikhonovich I."/>
        </authorList>
    </citation>
    <scope>NUCLEOTIDE SEQUENCE [LARGE SCALE GENOMIC DNA]</scope>
    <source>
        <strain evidence="1 2">Tri-38</strain>
    </source>
</reference>
<proteinExistence type="predicted"/>
<sequence length="59" mass="6509">MWINLTDVNGDHITLNFTHVVSFNPYGTGTHIVTATPGLTFFVKETSEEIQKKVGITTS</sequence>
<dbReference type="EMBL" id="MZMT01000003">
    <property type="protein sequence ID" value="PIO46584.1"/>
    <property type="molecule type" value="Genomic_DNA"/>
</dbReference>
<dbReference type="RefSeq" id="WP_099999270.1">
    <property type="nucleotide sequence ID" value="NZ_CP017940.1"/>
</dbReference>